<dbReference type="EMBL" id="BSYO01000038">
    <property type="protein sequence ID" value="GMH30567.1"/>
    <property type="molecule type" value="Genomic_DNA"/>
</dbReference>
<dbReference type="InterPro" id="IPR005299">
    <property type="entry name" value="MeTrfase_7"/>
</dbReference>
<dbReference type="Pfam" id="PF03492">
    <property type="entry name" value="Methyltransf_7"/>
    <property type="match status" value="1"/>
</dbReference>
<dbReference type="GO" id="GO:0008168">
    <property type="term" value="F:methyltransferase activity"/>
    <property type="evidence" value="ECO:0007669"/>
    <property type="project" value="UniProtKB-KW"/>
</dbReference>
<protein>
    <submittedName>
        <fullName evidence="5">Uncharacterized protein</fullName>
    </submittedName>
</protein>
<gene>
    <name evidence="5" type="ORF">Nepgr_032410</name>
</gene>
<dbReference type="GO" id="GO:0032259">
    <property type="term" value="P:methylation"/>
    <property type="evidence" value="ECO:0007669"/>
    <property type="project" value="UniProtKB-KW"/>
</dbReference>
<name>A0AAD3Y5M7_NEPGR</name>
<keyword evidence="1" id="KW-0489">Methyltransferase</keyword>
<evidence type="ECO:0000256" key="1">
    <source>
        <dbReference type="ARBA" id="ARBA00022603"/>
    </source>
</evidence>
<evidence type="ECO:0000313" key="6">
    <source>
        <dbReference type="Proteomes" id="UP001279734"/>
    </source>
</evidence>
<sequence>MEVKEFLRMNGGDGEHSYAQNQATFTQTVASRARHILESANQSLFSKDSSRAIVGKILNVADLGCASGPAPLSFISTVVENVRTNCGELNVELPEIQVHLNDLPANDFNSVFRDLSSLRRRLEGDSSSGAAALFVVGAPGSFHGRLFPSNTMHLVHSSYSAHWLSQVPPRLYNEEGLPINKDAIYISATSPPAVVKSYVDQFEHDFNSFLKCRSDEMVPDGCVFLTFRGRPSVDLLPWEPWELKILARALSHLVSQGLIQEERMDSFNFPCFGASKGEIKAVVEKEGSFMVEHVETIEQHVADEIKNRWVRAKKLANFIRSFSEPLVSHHF</sequence>
<organism evidence="5 6">
    <name type="scientific">Nepenthes gracilis</name>
    <name type="common">Slender pitcher plant</name>
    <dbReference type="NCBI Taxonomy" id="150966"/>
    <lineage>
        <taxon>Eukaryota</taxon>
        <taxon>Viridiplantae</taxon>
        <taxon>Streptophyta</taxon>
        <taxon>Embryophyta</taxon>
        <taxon>Tracheophyta</taxon>
        <taxon>Spermatophyta</taxon>
        <taxon>Magnoliopsida</taxon>
        <taxon>eudicotyledons</taxon>
        <taxon>Gunneridae</taxon>
        <taxon>Pentapetalae</taxon>
        <taxon>Caryophyllales</taxon>
        <taxon>Nepenthaceae</taxon>
        <taxon>Nepenthes</taxon>
    </lineage>
</organism>
<evidence type="ECO:0000313" key="5">
    <source>
        <dbReference type="EMBL" id="GMH30567.1"/>
    </source>
</evidence>
<keyword evidence="2" id="KW-0808">Transferase</keyword>
<dbReference type="InterPro" id="IPR029063">
    <property type="entry name" value="SAM-dependent_MTases_sf"/>
</dbReference>
<reference evidence="5" key="1">
    <citation type="submission" date="2023-05" db="EMBL/GenBank/DDBJ databases">
        <title>Nepenthes gracilis genome sequencing.</title>
        <authorList>
            <person name="Fukushima K."/>
        </authorList>
    </citation>
    <scope>NUCLEOTIDE SEQUENCE</scope>
    <source>
        <strain evidence="5">SING2019-196</strain>
    </source>
</reference>
<dbReference type="InterPro" id="IPR042086">
    <property type="entry name" value="MeTrfase_capping"/>
</dbReference>
<evidence type="ECO:0000256" key="2">
    <source>
        <dbReference type="ARBA" id="ARBA00022679"/>
    </source>
</evidence>
<evidence type="ECO:0000256" key="3">
    <source>
        <dbReference type="ARBA" id="ARBA00022723"/>
    </source>
</evidence>
<dbReference type="AlphaFoldDB" id="A0AAD3Y5M7"/>
<evidence type="ECO:0000256" key="4">
    <source>
        <dbReference type="ARBA" id="ARBA00022842"/>
    </source>
</evidence>
<dbReference type="Gene3D" id="1.10.1200.270">
    <property type="entry name" value="Methyltransferase, alpha-helical capping domain"/>
    <property type="match status" value="1"/>
</dbReference>
<dbReference type="Proteomes" id="UP001279734">
    <property type="component" value="Unassembled WGS sequence"/>
</dbReference>
<proteinExistence type="predicted"/>
<dbReference type="GO" id="GO:0046872">
    <property type="term" value="F:metal ion binding"/>
    <property type="evidence" value="ECO:0007669"/>
    <property type="project" value="UniProtKB-KW"/>
</dbReference>
<dbReference type="Gene3D" id="3.40.50.150">
    <property type="entry name" value="Vaccinia Virus protein VP39"/>
    <property type="match status" value="1"/>
</dbReference>
<comment type="caution">
    <text evidence="5">The sequence shown here is derived from an EMBL/GenBank/DDBJ whole genome shotgun (WGS) entry which is preliminary data.</text>
</comment>
<keyword evidence="3" id="KW-0479">Metal-binding</keyword>
<keyword evidence="4" id="KW-0460">Magnesium</keyword>
<keyword evidence="6" id="KW-1185">Reference proteome</keyword>
<accession>A0AAD3Y5M7</accession>
<dbReference type="PANTHER" id="PTHR31009">
    <property type="entry name" value="S-ADENOSYL-L-METHIONINE:CARBOXYL METHYLTRANSFERASE FAMILY PROTEIN"/>
    <property type="match status" value="1"/>
</dbReference>
<dbReference type="SUPFAM" id="SSF53335">
    <property type="entry name" value="S-adenosyl-L-methionine-dependent methyltransferases"/>
    <property type="match status" value="1"/>
</dbReference>